<feature type="compositionally biased region" description="Acidic residues" evidence="1">
    <location>
        <begin position="59"/>
        <end position="71"/>
    </location>
</feature>
<dbReference type="Proteomes" id="UP001172673">
    <property type="component" value="Unassembled WGS sequence"/>
</dbReference>
<feature type="region of interest" description="Disordered" evidence="1">
    <location>
        <begin position="1"/>
        <end position="104"/>
    </location>
</feature>
<dbReference type="AlphaFoldDB" id="A0AA38X1H9"/>
<evidence type="ECO:0000256" key="1">
    <source>
        <dbReference type="SAM" id="MobiDB-lite"/>
    </source>
</evidence>
<gene>
    <name evidence="2" type="ORF">H2200_010409</name>
</gene>
<name>A0AA38X1H9_9EURO</name>
<comment type="caution">
    <text evidence="2">The sequence shown here is derived from an EMBL/GenBank/DDBJ whole genome shotgun (WGS) entry which is preliminary data.</text>
</comment>
<accession>A0AA38X1H9</accession>
<sequence>MASSSPETPCPSRGGRRDMQNDAGLTAEDRPIDSPSESTDRTEELVDASSPIVRSDAGLEGDESGSEDDSAETISSTSSSSSRRSHNDDSDNENSSPEPEDFEVDARDLPLITRMNRLPDALAGTPFGQDIRAAAATIRGQLLAPLNGVDYRFQRPPPAMHPEIVTQQLWALHIQPDANATITQIISANIKTIYEILARLNASHAQLRQQSFQLVHLSTLEDTPADWLRDAVAENMAATREHEAWMEIMGLELQMSNLALERMMIAHGVEAYERQVAAGEITERERNWLVGPLFPVYQVRRGVLLRLARQVYELSGSGEFAERHGNELWDVMLA</sequence>
<evidence type="ECO:0000313" key="3">
    <source>
        <dbReference type="Proteomes" id="UP001172673"/>
    </source>
</evidence>
<organism evidence="2 3">
    <name type="scientific">Cladophialophora chaetospira</name>
    <dbReference type="NCBI Taxonomy" id="386627"/>
    <lineage>
        <taxon>Eukaryota</taxon>
        <taxon>Fungi</taxon>
        <taxon>Dikarya</taxon>
        <taxon>Ascomycota</taxon>
        <taxon>Pezizomycotina</taxon>
        <taxon>Eurotiomycetes</taxon>
        <taxon>Chaetothyriomycetidae</taxon>
        <taxon>Chaetothyriales</taxon>
        <taxon>Herpotrichiellaceae</taxon>
        <taxon>Cladophialophora</taxon>
    </lineage>
</organism>
<proteinExistence type="predicted"/>
<protein>
    <submittedName>
        <fullName evidence="2">Uncharacterized protein</fullName>
    </submittedName>
</protein>
<keyword evidence="3" id="KW-1185">Reference proteome</keyword>
<reference evidence="2" key="1">
    <citation type="submission" date="2022-10" db="EMBL/GenBank/DDBJ databases">
        <title>Culturing micro-colonial fungi from biological soil crusts in the Mojave desert and describing Neophaeococcomyces mojavensis, and introducing the new genera and species Taxawa tesnikishii.</title>
        <authorList>
            <person name="Kurbessoian T."/>
            <person name="Stajich J.E."/>
        </authorList>
    </citation>
    <scope>NUCLEOTIDE SEQUENCE</scope>
    <source>
        <strain evidence="2">TK_41</strain>
    </source>
</reference>
<dbReference type="EMBL" id="JAPDRK010000017">
    <property type="protein sequence ID" value="KAJ9605020.1"/>
    <property type="molecule type" value="Genomic_DNA"/>
</dbReference>
<evidence type="ECO:0000313" key="2">
    <source>
        <dbReference type="EMBL" id="KAJ9605020.1"/>
    </source>
</evidence>
<feature type="compositionally biased region" description="Low complexity" evidence="1">
    <location>
        <begin position="72"/>
        <end position="82"/>
    </location>
</feature>
<feature type="compositionally biased region" description="Basic and acidic residues" evidence="1">
    <location>
        <begin position="27"/>
        <end position="44"/>
    </location>
</feature>